<accession>A0ABU4NG02</accession>
<proteinExistence type="predicted"/>
<evidence type="ECO:0000256" key="1">
    <source>
        <dbReference type="SAM" id="MobiDB-lite"/>
    </source>
</evidence>
<reference evidence="2 3" key="1">
    <citation type="journal article" date="2023" name="Microb. Genom.">
        <title>Mesoterricola silvestris gen. nov., sp. nov., Mesoterricola sediminis sp. nov., Geothrix oryzae sp. nov., Geothrix edaphica sp. nov., Geothrix rubra sp. nov., and Geothrix limicola sp. nov., six novel members of Acidobacteriota isolated from soils.</title>
        <authorList>
            <person name="Weisberg A.J."/>
            <person name="Pearce E."/>
            <person name="Kramer C.G."/>
            <person name="Chang J.H."/>
            <person name="Clarke C.R."/>
        </authorList>
    </citation>
    <scope>NUCLEOTIDE SEQUENCE [LARGE SCALE GENOMIC DNA]</scope>
    <source>
        <strain evidence="2 3">ID09-01A</strain>
    </source>
</reference>
<comment type="caution">
    <text evidence="2">The sequence shown here is derived from an EMBL/GenBank/DDBJ whole genome shotgun (WGS) entry which is preliminary data.</text>
</comment>
<protein>
    <submittedName>
        <fullName evidence="2">Helix-turn-helix domain-containing protein</fullName>
    </submittedName>
</protein>
<sequence>MPNNKTTVPVDLLDSPDVMYKGGAFIRTPKALLYSFDLTHQAKLLWQILEEHAGQNRKSNAGQKRLAALMNIGLSQLKVYVKELRDQGWLITHGNNGDTLSYTLAIPAGFRALDEDSYKHGTTQVEVTVKDAIMEKDRKAWCGIEAKGTDMAPRLAISANRMKLEMDRRKIGVAGIPARGVAEKPARGSRNPDQEVAGMSATNNKKEQEEVTIRIKQPLPLA</sequence>
<dbReference type="Proteomes" id="UP001271274">
    <property type="component" value="Unassembled WGS sequence"/>
</dbReference>
<dbReference type="Pfam" id="PF13730">
    <property type="entry name" value="HTH_36"/>
    <property type="match status" value="1"/>
</dbReference>
<name>A0ABU4NG02_9ACTN</name>
<organism evidence="2 3">
    <name type="scientific">Streptomyces europaeiscabiei</name>
    <dbReference type="NCBI Taxonomy" id="146819"/>
    <lineage>
        <taxon>Bacteria</taxon>
        <taxon>Bacillati</taxon>
        <taxon>Actinomycetota</taxon>
        <taxon>Actinomycetes</taxon>
        <taxon>Kitasatosporales</taxon>
        <taxon>Streptomycetaceae</taxon>
        <taxon>Streptomyces</taxon>
    </lineage>
</organism>
<dbReference type="EMBL" id="JARAYU010000006">
    <property type="protein sequence ID" value="MDX3702055.1"/>
    <property type="molecule type" value="Genomic_DNA"/>
</dbReference>
<gene>
    <name evidence="2" type="ORF">PV662_20215</name>
</gene>
<dbReference type="RefSeq" id="WP_319062451.1">
    <property type="nucleotide sequence ID" value="NZ_JARAUS010000231.1"/>
</dbReference>
<keyword evidence="3" id="KW-1185">Reference proteome</keyword>
<feature type="compositionally biased region" description="Basic and acidic residues" evidence="1">
    <location>
        <begin position="181"/>
        <end position="193"/>
    </location>
</feature>
<feature type="compositionally biased region" description="Basic and acidic residues" evidence="1">
    <location>
        <begin position="204"/>
        <end position="213"/>
    </location>
</feature>
<evidence type="ECO:0000313" key="2">
    <source>
        <dbReference type="EMBL" id="MDX3702055.1"/>
    </source>
</evidence>
<feature type="region of interest" description="Disordered" evidence="1">
    <location>
        <begin position="181"/>
        <end position="222"/>
    </location>
</feature>
<evidence type="ECO:0000313" key="3">
    <source>
        <dbReference type="Proteomes" id="UP001271274"/>
    </source>
</evidence>